<reference evidence="2" key="1">
    <citation type="submission" date="2023-06" db="EMBL/GenBank/DDBJ databases">
        <title>Genome-scale phylogeny and comparative genomics of the fungal order Sordariales.</title>
        <authorList>
            <consortium name="Lawrence Berkeley National Laboratory"/>
            <person name="Hensen N."/>
            <person name="Bonometti L."/>
            <person name="Westerberg I."/>
            <person name="Brannstrom I.O."/>
            <person name="Guillou S."/>
            <person name="Cros-Aarteil S."/>
            <person name="Calhoun S."/>
            <person name="Haridas S."/>
            <person name="Kuo A."/>
            <person name="Mondo S."/>
            <person name="Pangilinan J."/>
            <person name="Riley R."/>
            <person name="Labutti K."/>
            <person name="Andreopoulos B."/>
            <person name="Lipzen A."/>
            <person name="Chen C."/>
            <person name="Yanf M."/>
            <person name="Daum C."/>
            <person name="Ng V."/>
            <person name="Clum A."/>
            <person name="Steindorff A."/>
            <person name="Ohm R."/>
            <person name="Martin F."/>
            <person name="Silar P."/>
            <person name="Natvig D."/>
            <person name="Lalanne C."/>
            <person name="Gautier V."/>
            <person name="Ament-Velasquez S.L."/>
            <person name="Kruys A."/>
            <person name="Hutchinson M.I."/>
            <person name="Powell A.J."/>
            <person name="Barry K."/>
            <person name="Miller A.N."/>
            <person name="Grigoriev I.V."/>
            <person name="Debuchy R."/>
            <person name="Gladieux P."/>
            <person name="Thoren M.H."/>
            <person name="Johannesson H."/>
        </authorList>
    </citation>
    <scope>NUCLEOTIDE SEQUENCE</scope>
    <source>
        <strain evidence="2">SMH4607-1</strain>
    </source>
</reference>
<evidence type="ECO:0000313" key="3">
    <source>
        <dbReference type="Proteomes" id="UP001172102"/>
    </source>
</evidence>
<evidence type="ECO:0000313" key="2">
    <source>
        <dbReference type="EMBL" id="KAK0707984.1"/>
    </source>
</evidence>
<proteinExistence type="predicted"/>
<comment type="caution">
    <text evidence="2">The sequence shown here is derived from an EMBL/GenBank/DDBJ whole genome shotgun (WGS) entry which is preliminary data.</text>
</comment>
<feature type="region of interest" description="Disordered" evidence="1">
    <location>
        <begin position="16"/>
        <end position="35"/>
    </location>
</feature>
<protein>
    <submittedName>
        <fullName evidence="2">Uncharacterized protein</fullName>
    </submittedName>
</protein>
<dbReference type="Proteomes" id="UP001172102">
    <property type="component" value="Unassembled WGS sequence"/>
</dbReference>
<sequence length="84" mass="9837">MSFVGQSKVYYANLDDDNSQRNVKQSEIDEFAKHSGKKTPGYLPKNWMGEVNRMEEDEAILRRMEEKKERKEKKRGEGVLGELE</sequence>
<accession>A0AA40A2B9</accession>
<dbReference type="EMBL" id="JAUKUA010000006">
    <property type="protein sequence ID" value="KAK0707984.1"/>
    <property type="molecule type" value="Genomic_DNA"/>
</dbReference>
<name>A0AA40A2B9_9PEZI</name>
<keyword evidence="3" id="KW-1185">Reference proteome</keyword>
<evidence type="ECO:0000256" key="1">
    <source>
        <dbReference type="SAM" id="MobiDB-lite"/>
    </source>
</evidence>
<gene>
    <name evidence="2" type="ORF">B0H67DRAFT_648103</name>
</gene>
<dbReference type="AlphaFoldDB" id="A0AA40A2B9"/>
<organism evidence="2 3">
    <name type="scientific">Lasiosphaeris hirsuta</name>
    <dbReference type="NCBI Taxonomy" id="260670"/>
    <lineage>
        <taxon>Eukaryota</taxon>
        <taxon>Fungi</taxon>
        <taxon>Dikarya</taxon>
        <taxon>Ascomycota</taxon>
        <taxon>Pezizomycotina</taxon>
        <taxon>Sordariomycetes</taxon>
        <taxon>Sordariomycetidae</taxon>
        <taxon>Sordariales</taxon>
        <taxon>Lasiosphaeriaceae</taxon>
        <taxon>Lasiosphaeris</taxon>
    </lineage>
</organism>
<feature type="compositionally biased region" description="Basic and acidic residues" evidence="1">
    <location>
        <begin position="24"/>
        <end position="33"/>
    </location>
</feature>